<protein>
    <submittedName>
        <fullName evidence="3">MFS transporter</fullName>
    </submittedName>
</protein>
<dbReference type="Pfam" id="PF07690">
    <property type="entry name" value="MFS_1"/>
    <property type="match status" value="1"/>
</dbReference>
<keyword evidence="2" id="KW-1133">Transmembrane helix</keyword>
<feature type="transmembrane region" description="Helical" evidence="2">
    <location>
        <begin position="161"/>
        <end position="181"/>
    </location>
</feature>
<reference evidence="3" key="2">
    <citation type="submission" date="2021-04" db="EMBL/GenBank/DDBJ databases">
        <authorList>
            <person name="Gilroy R."/>
        </authorList>
    </citation>
    <scope>NUCLEOTIDE SEQUENCE</scope>
    <source>
        <strain evidence="3">CHK192-8294</strain>
    </source>
</reference>
<gene>
    <name evidence="3" type="ORF">H9712_05690</name>
</gene>
<feature type="transmembrane region" description="Helical" evidence="2">
    <location>
        <begin position="354"/>
        <end position="373"/>
    </location>
</feature>
<dbReference type="CDD" id="cd06174">
    <property type="entry name" value="MFS"/>
    <property type="match status" value="1"/>
</dbReference>
<dbReference type="GO" id="GO:0022857">
    <property type="term" value="F:transmembrane transporter activity"/>
    <property type="evidence" value="ECO:0007669"/>
    <property type="project" value="InterPro"/>
</dbReference>
<feature type="transmembrane region" description="Helical" evidence="2">
    <location>
        <begin position="264"/>
        <end position="297"/>
    </location>
</feature>
<reference evidence="3" key="1">
    <citation type="journal article" date="2021" name="PeerJ">
        <title>Extensive microbial diversity within the chicken gut microbiome revealed by metagenomics and culture.</title>
        <authorList>
            <person name="Gilroy R."/>
            <person name="Ravi A."/>
            <person name="Getino M."/>
            <person name="Pursley I."/>
            <person name="Horton D.L."/>
            <person name="Alikhan N.F."/>
            <person name="Baker D."/>
            <person name="Gharbi K."/>
            <person name="Hall N."/>
            <person name="Watson M."/>
            <person name="Adriaenssens E.M."/>
            <person name="Foster-Nyarko E."/>
            <person name="Jarju S."/>
            <person name="Secka A."/>
            <person name="Antonio M."/>
            <person name="Oren A."/>
            <person name="Chaudhuri R.R."/>
            <person name="La Ragione R."/>
            <person name="Hildebrand F."/>
            <person name="Pallen M.J."/>
        </authorList>
    </citation>
    <scope>NUCLEOTIDE SEQUENCE</scope>
    <source>
        <strain evidence="3">CHK192-8294</strain>
    </source>
</reference>
<keyword evidence="2" id="KW-0472">Membrane</keyword>
<organism evidence="3 4">
    <name type="scientific">Candidatus Flavonifractor intestinigallinarum</name>
    <dbReference type="NCBI Taxonomy" id="2838586"/>
    <lineage>
        <taxon>Bacteria</taxon>
        <taxon>Bacillati</taxon>
        <taxon>Bacillota</taxon>
        <taxon>Clostridia</taxon>
        <taxon>Eubacteriales</taxon>
        <taxon>Oscillospiraceae</taxon>
        <taxon>Flavonifractor</taxon>
    </lineage>
</organism>
<name>A0A9D2MLN8_9FIRM</name>
<dbReference type="EMBL" id="DWXO01000056">
    <property type="protein sequence ID" value="HJB80457.1"/>
    <property type="molecule type" value="Genomic_DNA"/>
</dbReference>
<dbReference type="AlphaFoldDB" id="A0A9D2MLN8"/>
<comment type="caution">
    <text evidence="3">The sequence shown here is derived from an EMBL/GenBank/DDBJ whole genome shotgun (WGS) entry which is preliminary data.</text>
</comment>
<evidence type="ECO:0000313" key="4">
    <source>
        <dbReference type="Proteomes" id="UP000823921"/>
    </source>
</evidence>
<feature type="transmembrane region" description="Helical" evidence="2">
    <location>
        <begin position="68"/>
        <end position="86"/>
    </location>
</feature>
<evidence type="ECO:0000313" key="3">
    <source>
        <dbReference type="EMBL" id="HJB80457.1"/>
    </source>
</evidence>
<dbReference type="InterPro" id="IPR011701">
    <property type="entry name" value="MFS"/>
</dbReference>
<feature type="transmembrane region" description="Helical" evidence="2">
    <location>
        <begin position="7"/>
        <end position="27"/>
    </location>
</feature>
<dbReference type="InterPro" id="IPR053160">
    <property type="entry name" value="MFS_DHA3_Transporter"/>
</dbReference>
<dbReference type="InterPro" id="IPR036259">
    <property type="entry name" value="MFS_trans_sf"/>
</dbReference>
<accession>A0A9D2MLN8</accession>
<feature type="transmembrane region" description="Helical" evidence="2">
    <location>
        <begin position="230"/>
        <end position="252"/>
    </location>
</feature>
<sequence length="379" mass="40886">MRRNIRYMYAIALLQGMVFYGPVATLYREAQGVSIAQITLIESISLALCILLEVPWGVLADKLGYKRTMIGCCLLYFLSKIVFWQADGFGGFLLERVMLSVVIAGMSGVDTSILYLSCGKEDSQQVFGWYNTLQTAGLLIAALTFSLFIGDNYALAGGLTVLSYGAAALCALGLTEVKAPAPFSVRQAMDVLRQTLTNRRLLLFLLSAALLTEAHQTITTFFNQLQYARWGLSSAAIGILYIAAVLLGLSGVWSARLTNKTGPLWGGVLLCSAAVLACTALALSTGAVSSVCAILALRLSNTLFQPFQMELQNRQVVTEHRATALSIHAMVIDGVGVCTNLAFGALAEVDLTCAFWFGGGICLTGLVLFLIWYKLRPRA</sequence>
<dbReference type="Gene3D" id="1.20.1250.20">
    <property type="entry name" value="MFS general substrate transporter like domains"/>
    <property type="match status" value="1"/>
</dbReference>
<comment type="subcellular location">
    <subcellularLocation>
        <location evidence="1">Cell membrane</location>
        <topology evidence="1">Multi-pass membrane protein</topology>
    </subcellularLocation>
</comment>
<evidence type="ECO:0000256" key="2">
    <source>
        <dbReference type="SAM" id="Phobius"/>
    </source>
</evidence>
<feature type="transmembrane region" description="Helical" evidence="2">
    <location>
        <begin position="33"/>
        <end position="56"/>
    </location>
</feature>
<dbReference type="GO" id="GO:0005886">
    <property type="term" value="C:plasma membrane"/>
    <property type="evidence" value="ECO:0007669"/>
    <property type="project" value="UniProtKB-SubCell"/>
</dbReference>
<dbReference type="SUPFAM" id="SSF103473">
    <property type="entry name" value="MFS general substrate transporter"/>
    <property type="match status" value="1"/>
</dbReference>
<dbReference type="PANTHER" id="PTHR23530:SF1">
    <property type="entry name" value="PERMEASE, MAJOR FACILITATOR SUPERFAMILY-RELATED"/>
    <property type="match status" value="1"/>
</dbReference>
<keyword evidence="2" id="KW-0812">Transmembrane</keyword>
<feature type="transmembrane region" description="Helical" evidence="2">
    <location>
        <begin position="98"/>
        <end position="116"/>
    </location>
</feature>
<feature type="transmembrane region" description="Helical" evidence="2">
    <location>
        <begin position="128"/>
        <end position="149"/>
    </location>
</feature>
<dbReference type="PANTHER" id="PTHR23530">
    <property type="entry name" value="TRANSPORT PROTEIN-RELATED"/>
    <property type="match status" value="1"/>
</dbReference>
<proteinExistence type="predicted"/>
<feature type="transmembrane region" description="Helical" evidence="2">
    <location>
        <begin position="201"/>
        <end position="218"/>
    </location>
</feature>
<evidence type="ECO:0000256" key="1">
    <source>
        <dbReference type="ARBA" id="ARBA00004651"/>
    </source>
</evidence>
<dbReference type="Proteomes" id="UP000823921">
    <property type="component" value="Unassembled WGS sequence"/>
</dbReference>